<comment type="caution">
    <text evidence="1">The sequence shown here is derived from an EMBL/GenBank/DDBJ whole genome shotgun (WGS) entry which is preliminary data.</text>
</comment>
<dbReference type="Proteomes" id="UP001183222">
    <property type="component" value="Unassembled WGS sequence"/>
</dbReference>
<dbReference type="EMBL" id="JAVREI010000002">
    <property type="protein sequence ID" value="MDT0275415.1"/>
    <property type="molecule type" value="Genomic_DNA"/>
</dbReference>
<keyword evidence="2" id="KW-1185">Reference proteome</keyword>
<accession>A0ABU2K5E5</accession>
<evidence type="ECO:0000313" key="2">
    <source>
        <dbReference type="Proteomes" id="UP001183222"/>
    </source>
</evidence>
<gene>
    <name evidence="1" type="ORF">RM425_05815</name>
</gene>
<proteinExistence type="predicted"/>
<dbReference type="Gene3D" id="2.30.110.10">
    <property type="entry name" value="Electron Transport, Fmn-binding Protein, Chain A"/>
    <property type="match status" value="1"/>
</dbReference>
<dbReference type="InterPro" id="IPR012349">
    <property type="entry name" value="Split_barrel_FMN-bd"/>
</dbReference>
<dbReference type="RefSeq" id="WP_311344237.1">
    <property type="nucleotide sequence ID" value="NZ_JAVREI010000002.1"/>
</dbReference>
<evidence type="ECO:0000313" key="1">
    <source>
        <dbReference type="EMBL" id="MDT0275415.1"/>
    </source>
</evidence>
<name>A0ABU2K5E5_9ACTN</name>
<dbReference type="InterPro" id="IPR004378">
    <property type="entry name" value="F420H2_quin_Rdtase"/>
</dbReference>
<dbReference type="Pfam" id="PF04075">
    <property type="entry name" value="F420H2_quin_red"/>
    <property type="match status" value="1"/>
</dbReference>
<reference evidence="2" key="1">
    <citation type="submission" date="2023-07" db="EMBL/GenBank/DDBJ databases">
        <title>30 novel species of actinomycetes from the DSMZ collection.</title>
        <authorList>
            <person name="Nouioui I."/>
        </authorList>
    </citation>
    <scope>NUCLEOTIDE SEQUENCE [LARGE SCALE GENOMIC DNA]</scope>
    <source>
        <strain evidence="2">DSM 46792</strain>
    </source>
</reference>
<protein>
    <submittedName>
        <fullName evidence="1">Nitroreductase/quinone reductase family protein</fullName>
    </submittedName>
</protein>
<organism evidence="1 2">
    <name type="scientific">Blastococcus goldschmidtiae</name>
    <dbReference type="NCBI Taxonomy" id="3075546"/>
    <lineage>
        <taxon>Bacteria</taxon>
        <taxon>Bacillati</taxon>
        <taxon>Actinomycetota</taxon>
        <taxon>Actinomycetes</taxon>
        <taxon>Geodermatophilales</taxon>
        <taxon>Geodermatophilaceae</taxon>
        <taxon>Blastococcus</taxon>
    </lineage>
</organism>
<sequence>MALLGEDEPSTVPWMREEVEHLQRTGQGLRGRRAVVLLTTVGARSGKLRKTPLMRVSGGAAPEGRRRMRLAAGPTGSDKSARAVPGRTCRNSVRCLGTSSAAQTAVTS</sequence>